<reference evidence="2" key="1">
    <citation type="submission" date="2020-07" db="EMBL/GenBank/DDBJ databases">
        <title>Genome sequence and genetic diversity analysis of an under-domesticated orphan crop, white fonio (Digitaria exilis).</title>
        <authorList>
            <person name="Bennetzen J.L."/>
            <person name="Chen S."/>
            <person name="Ma X."/>
            <person name="Wang X."/>
            <person name="Yssel A.E.J."/>
            <person name="Chaluvadi S.R."/>
            <person name="Johnson M."/>
            <person name="Gangashetty P."/>
            <person name="Hamidou F."/>
            <person name="Sanogo M.D."/>
            <person name="Zwaenepoel A."/>
            <person name="Wallace J."/>
            <person name="Van De Peer Y."/>
            <person name="Van Deynze A."/>
        </authorList>
    </citation>
    <scope>NUCLEOTIDE SEQUENCE</scope>
    <source>
        <tissue evidence="2">Leaves</tissue>
    </source>
</reference>
<name>A0A835AN53_9POAL</name>
<comment type="caution">
    <text evidence="2">The sequence shown here is derived from an EMBL/GenBank/DDBJ whole genome shotgun (WGS) entry which is preliminary data.</text>
</comment>
<keyword evidence="3" id="KW-1185">Reference proteome</keyword>
<evidence type="ECO:0000313" key="2">
    <source>
        <dbReference type="EMBL" id="KAF8665058.1"/>
    </source>
</evidence>
<protein>
    <submittedName>
        <fullName evidence="2">Uncharacterized protein</fullName>
    </submittedName>
</protein>
<dbReference type="PANTHER" id="PTHR33075">
    <property type="entry name" value="OS02G0499800 PROTEIN"/>
    <property type="match status" value="1"/>
</dbReference>
<feature type="region of interest" description="Disordered" evidence="1">
    <location>
        <begin position="176"/>
        <end position="208"/>
    </location>
</feature>
<organism evidence="2 3">
    <name type="scientific">Digitaria exilis</name>
    <dbReference type="NCBI Taxonomy" id="1010633"/>
    <lineage>
        <taxon>Eukaryota</taxon>
        <taxon>Viridiplantae</taxon>
        <taxon>Streptophyta</taxon>
        <taxon>Embryophyta</taxon>
        <taxon>Tracheophyta</taxon>
        <taxon>Spermatophyta</taxon>
        <taxon>Magnoliopsida</taxon>
        <taxon>Liliopsida</taxon>
        <taxon>Poales</taxon>
        <taxon>Poaceae</taxon>
        <taxon>PACMAD clade</taxon>
        <taxon>Panicoideae</taxon>
        <taxon>Panicodae</taxon>
        <taxon>Paniceae</taxon>
        <taxon>Anthephorinae</taxon>
        <taxon>Digitaria</taxon>
    </lineage>
</organism>
<dbReference type="AlphaFoldDB" id="A0A835AN53"/>
<sequence>MSHALKDFFARSYGVHLDEVLPCPIGDAYVCFHSPVERERFLDGTIRFYSHYQLCFAKHDEGCNAKIQHMDREAWVMSMCFPEDAKNNNAIPKAHDTNNHAPIMVKVNLKEDSIIPHGVVSDGLPPRARSWNCPVFVVKRKPMTPLDSEDPVPPNGPLFPLSYYAPRWMSPSAAYQDGGQNLGGQTSGAQGPGEADMNLDGNTVHHSAAQTPPLANLVPLTAQGPVADKIVLSDGAADLQASGYLVSGPTIVAKVITLSSPIPFNIPLGLASNLSTLDISLDMAVPSFISDESTILSITALLYGQDGAVIGPQRPLIPYPADDSDDEEVLEIPPFQPPASCKCKARKLKEPMDVRFLRRSEKLSKACGGFRSEQAKDAASALPNIYEGVAAPGSPPAPHLSTDIIQSIGTDFLQMQPEAVSAAVLEELE</sequence>
<dbReference type="PANTHER" id="PTHR33075:SF7">
    <property type="entry name" value="OS02G0303350 PROTEIN"/>
    <property type="match status" value="1"/>
</dbReference>
<proteinExistence type="predicted"/>
<gene>
    <name evidence="2" type="ORF">HU200_054166</name>
</gene>
<dbReference type="Proteomes" id="UP000636709">
    <property type="component" value="Unassembled WGS sequence"/>
</dbReference>
<evidence type="ECO:0000256" key="1">
    <source>
        <dbReference type="SAM" id="MobiDB-lite"/>
    </source>
</evidence>
<accession>A0A835AN53</accession>
<dbReference type="EMBL" id="JACEFO010002339">
    <property type="protein sequence ID" value="KAF8665058.1"/>
    <property type="molecule type" value="Genomic_DNA"/>
</dbReference>
<evidence type="ECO:0000313" key="3">
    <source>
        <dbReference type="Proteomes" id="UP000636709"/>
    </source>
</evidence>